<sequence length="79" mass="9553">MHNMIVEDERETYQIYYDPTEFLINDPIDNDQNLQYSTERIASLSAYMTNREQLRNREAHTALKNDLVEHIWRKFSTTN</sequence>
<gene>
    <name evidence="1" type="ORF">CASFOL_042268</name>
</gene>
<proteinExistence type="predicted"/>
<reference evidence="2" key="1">
    <citation type="journal article" date="2024" name="IScience">
        <title>Strigolactones Initiate the Formation of Haustorium-like Structures in Castilleja.</title>
        <authorList>
            <person name="Buerger M."/>
            <person name="Peterson D."/>
            <person name="Chory J."/>
        </authorList>
    </citation>
    <scope>NUCLEOTIDE SEQUENCE [LARGE SCALE GENOMIC DNA]</scope>
</reference>
<evidence type="ECO:0000313" key="1">
    <source>
        <dbReference type="EMBL" id="KAL3614194.1"/>
    </source>
</evidence>
<keyword evidence="2" id="KW-1185">Reference proteome</keyword>
<comment type="caution">
    <text evidence="1">The sequence shown here is derived from an EMBL/GenBank/DDBJ whole genome shotgun (WGS) entry which is preliminary data.</text>
</comment>
<organism evidence="1 2">
    <name type="scientific">Castilleja foliolosa</name>
    <dbReference type="NCBI Taxonomy" id="1961234"/>
    <lineage>
        <taxon>Eukaryota</taxon>
        <taxon>Viridiplantae</taxon>
        <taxon>Streptophyta</taxon>
        <taxon>Embryophyta</taxon>
        <taxon>Tracheophyta</taxon>
        <taxon>Spermatophyta</taxon>
        <taxon>Magnoliopsida</taxon>
        <taxon>eudicotyledons</taxon>
        <taxon>Gunneridae</taxon>
        <taxon>Pentapetalae</taxon>
        <taxon>asterids</taxon>
        <taxon>lamiids</taxon>
        <taxon>Lamiales</taxon>
        <taxon>Orobanchaceae</taxon>
        <taxon>Pedicularideae</taxon>
        <taxon>Castillejinae</taxon>
        <taxon>Castilleja</taxon>
    </lineage>
</organism>
<name>A0ABD3BAN1_9LAMI</name>
<dbReference type="Proteomes" id="UP001632038">
    <property type="component" value="Unassembled WGS sequence"/>
</dbReference>
<accession>A0ABD3BAN1</accession>
<dbReference type="AlphaFoldDB" id="A0ABD3BAN1"/>
<protein>
    <submittedName>
        <fullName evidence="1">Uncharacterized protein</fullName>
    </submittedName>
</protein>
<dbReference type="EMBL" id="JAVIJP010000107">
    <property type="protein sequence ID" value="KAL3614194.1"/>
    <property type="molecule type" value="Genomic_DNA"/>
</dbReference>
<evidence type="ECO:0000313" key="2">
    <source>
        <dbReference type="Proteomes" id="UP001632038"/>
    </source>
</evidence>